<feature type="transmembrane region" description="Helical" evidence="1">
    <location>
        <begin position="64"/>
        <end position="83"/>
    </location>
</feature>
<reference evidence="2" key="1">
    <citation type="submission" date="2023-02" db="EMBL/GenBank/DDBJ databases">
        <title>Description of Herbaspirillum huttiense subsp. nephrolepsisexaltata and Herbaspirillum huttiense subsp. lycopersicon.</title>
        <authorList>
            <person name="Poudel M."/>
            <person name="Sharma A."/>
            <person name="Goss E."/>
            <person name="Tapia J.H."/>
            <person name="Harmon C.M."/>
            <person name="Jones J.B."/>
        </authorList>
    </citation>
    <scope>NUCLEOTIDE SEQUENCE</scope>
    <source>
        <strain evidence="2">NC40101</strain>
    </source>
</reference>
<proteinExistence type="predicted"/>
<keyword evidence="1" id="KW-0812">Transmembrane</keyword>
<protein>
    <submittedName>
        <fullName evidence="2">Uncharacterized protein</fullName>
    </submittedName>
</protein>
<dbReference type="RefSeq" id="WP_284076888.1">
    <property type="nucleotide sequence ID" value="NZ_JAVLSM010000007.1"/>
</dbReference>
<dbReference type="AlphaFoldDB" id="A0AAE4G916"/>
<name>A0AAE4G916_9BURK</name>
<feature type="transmembrane region" description="Helical" evidence="1">
    <location>
        <begin position="21"/>
        <end position="44"/>
    </location>
</feature>
<comment type="caution">
    <text evidence="2">The sequence shown here is derived from an EMBL/GenBank/DDBJ whole genome shotgun (WGS) entry which is preliminary data.</text>
</comment>
<gene>
    <name evidence="2" type="ORF">RJN63_11320</name>
</gene>
<sequence>MSTNHDKSKVAKAVVHFAGHTAVGAFIFAILAFVTVVLSGIIYACAALPWMSKFSLDVLEVLEHAMMIGDAILFACHLLVGAYRSIVELKED</sequence>
<evidence type="ECO:0000256" key="1">
    <source>
        <dbReference type="SAM" id="Phobius"/>
    </source>
</evidence>
<keyword evidence="1" id="KW-1133">Transmembrane helix</keyword>
<accession>A0AAE4G916</accession>
<organism evidence="2">
    <name type="scientific">Herbaspirillum huttiense subsp. nephrolepidis</name>
    <dbReference type="NCBI Taxonomy" id="3075126"/>
    <lineage>
        <taxon>Bacteria</taxon>
        <taxon>Pseudomonadati</taxon>
        <taxon>Pseudomonadota</taxon>
        <taxon>Betaproteobacteria</taxon>
        <taxon>Burkholderiales</taxon>
        <taxon>Oxalobacteraceae</taxon>
        <taxon>Herbaspirillum</taxon>
    </lineage>
</organism>
<keyword evidence="1" id="KW-0472">Membrane</keyword>
<evidence type="ECO:0000313" key="2">
    <source>
        <dbReference type="EMBL" id="MDT0337420.1"/>
    </source>
</evidence>
<dbReference type="EMBL" id="JAVRAA010000005">
    <property type="protein sequence ID" value="MDT0337420.1"/>
    <property type="molecule type" value="Genomic_DNA"/>
</dbReference>